<organism evidence="1 2">
    <name type="scientific">Mycolicibacterium mucogenicum</name>
    <name type="common">Mycobacterium mucogenicum</name>
    <dbReference type="NCBI Taxonomy" id="56689"/>
    <lineage>
        <taxon>Bacteria</taxon>
        <taxon>Bacillati</taxon>
        <taxon>Actinomycetota</taxon>
        <taxon>Actinomycetes</taxon>
        <taxon>Mycobacteriales</taxon>
        <taxon>Mycobacteriaceae</taxon>
        <taxon>Mycolicibacterium</taxon>
    </lineage>
</organism>
<evidence type="ECO:0000313" key="2">
    <source>
        <dbReference type="Proteomes" id="UP000093962"/>
    </source>
</evidence>
<dbReference type="Proteomes" id="UP000093962">
    <property type="component" value="Unassembled WGS sequence"/>
</dbReference>
<evidence type="ECO:0008006" key="3">
    <source>
        <dbReference type="Google" id="ProtNLM"/>
    </source>
</evidence>
<reference evidence="1 2" key="1">
    <citation type="submission" date="2016-06" db="EMBL/GenBank/DDBJ databases">
        <authorList>
            <person name="Kjaerup R.B."/>
            <person name="Dalgaard T.S."/>
            <person name="Juul-Madsen H.R."/>
        </authorList>
    </citation>
    <scope>NUCLEOTIDE SEQUENCE [LARGE SCALE GENOMIC DNA]</scope>
    <source>
        <strain evidence="1 2">1199456.5</strain>
    </source>
</reference>
<name>A0A1A0M2L0_MYCMU</name>
<comment type="caution">
    <text evidence="1">The sequence shown here is derived from an EMBL/GenBank/DDBJ whole genome shotgun (WGS) entry which is preliminary data.</text>
</comment>
<sequence length="268" mass="28945">MLEPMTRPPRRWDPLRPLDLFTSVVSTAAVLPVSTGAAAAYRTALLTVRPLVIGRRITVRLATSDLALTVAEFDSRWDAGIFAVGHIGTVDITAHKVKWAGTVLNSISAKLNNLHIRPSVPPMLAAAPVELTVEVPSDSLDELIRAAEPRISTEIGEDGVARIRLSRFRSGVVEVDPQLHGNTLWLKPRGLTLGSARVPVPGLAPAYPVRLPELPYGMTLTSVEVGPGVVRVGATLPEWRFDLPRAVLDEVINQLSVVGRPLDVIWPG</sequence>
<protein>
    <recommendedName>
        <fullName evidence="3">DUF2993 domain-containing protein</fullName>
    </recommendedName>
</protein>
<dbReference type="InterPro" id="IPR021373">
    <property type="entry name" value="DUF2993"/>
</dbReference>
<accession>A0A1A0M2L0</accession>
<gene>
    <name evidence="1" type="ORF">A5642_00165</name>
</gene>
<dbReference type="Pfam" id="PF11209">
    <property type="entry name" value="LmeA"/>
    <property type="match status" value="1"/>
</dbReference>
<proteinExistence type="predicted"/>
<dbReference type="EMBL" id="LZSF01000250">
    <property type="protein sequence ID" value="OBA79615.1"/>
    <property type="molecule type" value="Genomic_DNA"/>
</dbReference>
<dbReference type="OrthoDB" id="3579012at2"/>
<evidence type="ECO:0000313" key="1">
    <source>
        <dbReference type="EMBL" id="OBA79615.1"/>
    </source>
</evidence>
<dbReference type="AlphaFoldDB" id="A0A1A0M2L0"/>